<organism evidence="1 2">
    <name type="scientific">Pseudocercospora fijiensis (strain CIRAD86)</name>
    <name type="common">Black leaf streak disease fungus</name>
    <name type="synonym">Mycosphaerella fijiensis</name>
    <dbReference type="NCBI Taxonomy" id="383855"/>
    <lineage>
        <taxon>Eukaryota</taxon>
        <taxon>Fungi</taxon>
        <taxon>Dikarya</taxon>
        <taxon>Ascomycota</taxon>
        <taxon>Pezizomycotina</taxon>
        <taxon>Dothideomycetes</taxon>
        <taxon>Dothideomycetidae</taxon>
        <taxon>Mycosphaerellales</taxon>
        <taxon>Mycosphaerellaceae</taxon>
        <taxon>Pseudocercospora</taxon>
    </lineage>
</organism>
<dbReference type="RefSeq" id="XP_007932151.1">
    <property type="nucleotide sequence ID" value="XM_007933960.1"/>
</dbReference>
<dbReference type="Proteomes" id="UP000016932">
    <property type="component" value="Unassembled WGS sequence"/>
</dbReference>
<reference evidence="1 2" key="1">
    <citation type="journal article" date="2012" name="PLoS Pathog.">
        <title>Diverse lifestyles and strategies of plant pathogenesis encoded in the genomes of eighteen Dothideomycetes fungi.</title>
        <authorList>
            <person name="Ohm R.A."/>
            <person name="Feau N."/>
            <person name="Henrissat B."/>
            <person name="Schoch C.L."/>
            <person name="Horwitz B.A."/>
            <person name="Barry K.W."/>
            <person name="Condon B.J."/>
            <person name="Copeland A.C."/>
            <person name="Dhillon B."/>
            <person name="Glaser F."/>
            <person name="Hesse C.N."/>
            <person name="Kosti I."/>
            <person name="LaButti K."/>
            <person name="Lindquist E.A."/>
            <person name="Lucas S."/>
            <person name="Salamov A.A."/>
            <person name="Bradshaw R.E."/>
            <person name="Ciuffetti L."/>
            <person name="Hamelin R.C."/>
            <person name="Kema G.H.J."/>
            <person name="Lawrence C."/>
            <person name="Scott J.A."/>
            <person name="Spatafora J.W."/>
            <person name="Turgeon B.G."/>
            <person name="de Wit P.J.G.M."/>
            <person name="Zhong S."/>
            <person name="Goodwin S.B."/>
            <person name="Grigoriev I.V."/>
        </authorList>
    </citation>
    <scope>NUCLEOTIDE SEQUENCE [LARGE SCALE GENOMIC DNA]</scope>
    <source>
        <strain evidence="1 2">CIRAD86</strain>
    </source>
</reference>
<proteinExistence type="predicted"/>
<dbReference type="KEGG" id="pfj:MYCFIDRAFT_179971"/>
<dbReference type="GeneID" id="19334247"/>
<dbReference type="VEuPathDB" id="FungiDB:MYCFIDRAFT_179971"/>
<sequence>MLESSLWLVVLHPYARSTGSLFRASPPSHVHRNALCLWSNLGFPAMVAKDRLASFEFALAKEDVMRLENIRSHQKFHSILSPEILRTTGAAGTFIRLAGRKLFQHTIPLISSSLQQVVAASPPSSHPESFCFSRTEKSVTILYCRRYWLLRSRAEAESSHTGAIPLYNGEMGSLRARVKQWYAFVSVCNDALKLSRMPWFGDEQPSLPSNDPSLAIMKPLNLKETQCETLWDRSDLGLGPWHSRHWLFCNAILHLAIQLSCPPEESVRCMCGSRSLAKDTAVAGTEIQLFIASSQLRDVQTGSIQLLGRLICIVTTMDAISVQVQRDGNNDMRICVFSLMQSGIMIIEEEEKEIS</sequence>
<gene>
    <name evidence="1" type="ORF">MYCFIDRAFT_179971</name>
</gene>
<name>M3AJQ3_PSEFD</name>
<dbReference type="AlphaFoldDB" id="M3AJQ3"/>
<accession>M3AJQ3</accession>
<dbReference type="EMBL" id="KB446566">
    <property type="protein sequence ID" value="EME77398.1"/>
    <property type="molecule type" value="Genomic_DNA"/>
</dbReference>
<keyword evidence="2" id="KW-1185">Reference proteome</keyword>
<dbReference type="HOGENOM" id="CLU_781034_0_0_1"/>
<evidence type="ECO:0000313" key="1">
    <source>
        <dbReference type="EMBL" id="EME77398.1"/>
    </source>
</evidence>
<protein>
    <submittedName>
        <fullName evidence="1">Uncharacterized protein</fullName>
    </submittedName>
</protein>
<evidence type="ECO:0000313" key="2">
    <source>
        <dbReference type="Proteomes" id="UP000016932"/>
    </source>
</evidence>